<comment type="caution">
    <text evidence="1">The sequence shown here is derived from an EMBL/GenBank/DDBJ whole genome shotgun (WGS) entry which is preliminary data.</text>
</comment>
<evidence type="ECO:0000313" key="1">
    <source>
        <dbReference type="EMBL" id="MFD2592896.1"/>
    </source>
</evidence>
<sequence length="132" mass="15288">MEASKIFKKLLVHKANRLLIYNAPDHYEAICHGISFDRQFTNAEKNVYDFIQIFAQKQEELEAILPQIIPYATYDGLFWICYPKGTGNIKSNINRSTTWEAFSLINYKPVTQVAIDQTWTAMRGRPVDRVGK</sequence>
<dbReference type="Proteomes" id="UP001597459">
    <property type="component" value="Unassembled WGS sequence"/>
</dbReference>
<proteinExistence type="predicted"/>
<reference evidence="2" key="1">
    <citation type="journal article" date="2019" name="Int. J. Syst. Evol. Microbiol.">
        <title>The Global Catalogue of Microorganisms (GCM) 10K type strain sequencing project: providing services to taxonomists for standard genome sequencing and annotation.</title>
        <authorList>
            <consortium name="The Broad Institute Genomics Platform"/>
            <consortium name="The Broad Institute Genome Sequencing Center for Infectious Disease"/>
            <person name="Wu L."/>
            <person name="Ma J."/>
        </authorList>
    </citation>
    <scope>NUCLEOTIDE SEQUENCE [LARGE SCALE GENOMIC DNA]</scope>
    <source>
        <strain evidence="2">KCTC 42423</strain>
    </source>
</reference>
<keyword evidence="2" id="KW-1185">Reference proteome</keyword>
<evidence type="ECO:0000313" key="2">
    <source>
        <dbReference type="Proteomes" id="UP001597459"/>
    </source>
</evidence>
<dbReference type="RefSeq" id="WP_378255068.1">
    <property type="nucleotide sequence ID" value="NZ_JBHSJV010000001.1"/>
</dbReference>
<name>A0ABW5NCS5_9FLAO</name>
<organism evidence="1 2">
    <name type="scientific">Aquimarina hainanensis</name>
    <dbReference type="NCBI Taxonomy" id="1578017"/>
    <lineage>
        <taxon>Bacteria</taxon>
        <taxon>Pseudomonadati</taxon>
        <taxon>Bacteroidota</taxon>
        <taxon>Flavobacteriia</taxon>
        <taxon>Flavobacteriales</taxon>
        <taxon>Flavobacteriaceae</taxon>
        <taxon>Aquimarina</taxon>
    </lineage>
</organism>
<accession>A0ABW5NCS5</accession>
<evidence type="ECO:0008006" key="3">
    <source>
        <dbReference type="Google" id="ProtNLM"/>
    </source>
</evidence>
<dbReference type="EMBL" id="JBHULX010000039">
    <property type="protein sequence ID" value="MFD2592896.1"/>
    <property type="molecule type" value="Genomic_DNA"/>
</dbReference>
<protein>
    <recommendedName>
        <fullName evidence="3">DUF3052 domain-containing protein</fullName>
    </recommendedName>
</protein>
<gene>
    <name evidence="1" type="ORF">ACFSTE_18810</name>
</gene>